<sequence length="42" mass="4925">MSLYDIGDQLYFEGRYQEAADIFRECIDKQLELNSSINYLGC</sequence>
<name>A0A839TSM3_9BACL</name>
<reference evidence="1 2" key="1">
    <citation type="submission" date="2020-08" db="EMBL/GenBank/DDBJ databases">
        <title>Genomic Encyclopedia of Type Strains, Phase III (KMG-III): the genomes of soil and plant-associated and newly described type strains.</title>
        <authorList>
            <person name="Whitman W."/>
        </authorList>
    </citation>
    <scope>NUCLEOTIDE SEQUENCE [LARGE SCALE GENOMIC DNA]</scope>
    <source>
        <strain evidence="1 2">CECT 5831</strain>
    </source>
</reference>
<accession>A0A839TSM3</accession>
<dbReference type="EMBL" id="JACHXJ010000003">
    <property type="protein sequence ID" value="MBB3129503.1"/>
    <property type="molecule type" value="Genomic_DNA"/>
</dbReference>
<gene>
    <name evidence="1" type="ORF">FHS19_004178</name>
</gene>
<proteinExistence type="predicted"/>
<organism evidence="1 2">
    <name type="scientific">Paenibacillus rhizosphaerae</name>
    <dbReference type="NCBI Taxonomy" id="297318"/>
    <lineage>
        <taxon>Bacteria</taxon>
        <taxon>Bacillati</taxon>
        <taxon>Bacillota</taxon>
        <taxon>Bacilli</taxon>
        <taxon>Bacillales</taxon>
        <taxon>Paenibacillaceae</taxon>
        <taxon>Paenibacillus</taxon>
    </lineage>
</organism>
<evidence type="ECO:0008006" key="3">
    <source>
        <dbReference type="Google" id="ProtNLM"/>
    </source>
</evidence>
<evidence type="ECO:0000313" key="1">
    <source>
        <dbReference type="EMBL" id="MBB3129503.1"/>
    </source>
</evidence>
<protein>
    <recommendedName>
        <fullName evidence="3">Tetratricopeptide repeat protein</fullName>
    </recommendedName>
</protein>
<dbReference type="Proteomes" id="UP000517523">
    <property type="component" value="Unassembled WGS sequence"/>
</dbReference>
<comment type="caution">
    <text evidence="1">The sequence shown here is derived from an EMBL/GenBank/DDBJ whole genome shotgun (WGS) entry which is preliminary data.</text>
</comment>
<evidence type="ECO:0000313" key="2">
    <source>
        <dbReference type="Proteomes" id="UP000517523"/>
    </source>
</evidence>
<dbReference type="AlphaFoldDB" id="A0A839TSM3"/>